<dbReference type="InterPro" id="IPR007037">
    <property type="entry name" value="SIP_rossman_dom"/>
</dbReference>
<dbReference type="Gene3D" id="2.40.30.10">
    <property type="entry name" value="Translation factors"/>
    <property type="match status" value="1"/>
</dbReference>
<comment type="similarity">
    <text evidence="1">Belongs to the SIP oxidoreductase family.</text>
</comment>
<feature type="domain" description="FAD-binding FR-type" evidence="2">
    <location>
        <begin position="13"/>
        <end position="140"/>
    </location>
</feature>
<comment type="caution">
    <text evidence="3">The sequence shown here is derived from an EMBL/GenBank/DDBJ whole genome shotgun (WGS) entry which is preliminary data.</text>
</comment>
<evidence type="ECO:0000313" key="3">
    <source>
        <dbReference type="EMBL" id="RUS68210.1"/>
    </source>
</evidence>
<dbReference type="CDD" id="cd06193">
    <property type="entry name" value="siderophore_interacting"/>
    <property type="match status" value="1"/>
</dbReference>
<evidence type="ECO:0000256" key="1">
    <source>
        <dbReference type="ARBA" id="ARBA00035644"/>
    </source>
</evidence>
<dbReference type="Gene3D" id="3.40.50.80">
    <property type="entry name" value="Nucleotide-binding domain of ferredoxin-NADP reductase (FNR) module"/>
    <property type="match status" value="1"/>
</dbReference>
<name>A0A433SHP3_9BURK</name>
<keyword evidence="3" id="KW-0560">Oxidoreductase</keyword>
<dbReference type="InterPro" id="IPR039261">
    <property type="entry name" value="FNR_nucleotide-bd"/>
</dbReference>
<dbReference type="InterPro" id="IPR039374">
    <property type="entry name" value="SIP_fam"/>
</dbReference>
<dbReference type="RefSeq" id="WP_126978169.1">
    <property type="nucleotide sequence ID" value="NZ_PQSP01000001.1"/>
</dbReference>
<dbReference type="Proteomes" id="UP000286947">
    <property type="component" value="Unassembled WGS sequence"/>
</dbReference>
<gene>
    <name evidence="3" type="primary">yqjH</name>
    <name evidence="3" type="ORF">CUZ56_00697</name>
</gene>
<dbReference type="PROSITE" id="PS51384">
    <property type="entry name" value="FAD_FR"/>
    <property type="match status" value="1"/>
</dbReference>
<dbReference type="EC" id="1.16.1.9" evidence="3"/>
<dbReference type="PANTHER" id="PTHR30157:SF0">
    <property type="entry name" value="NADPH-DEPENDENT FERRIC-CHELATE REDUCTASE"/>
    <property type="match status" value="1"/>
</dbReference>
<accession>A0A433SHP3</accession>
<dbReference type="InterPro" id="IPR017938">
    <property type="entry name" value="Riboflavin_synthase-like_b-brl"/>
</dbReference>
<dbReference type="InterPro" id="IPR013113">
    <property type="entry name" value="SIP_FAD-bd"/>
</dbReference>
<dbReference type="AlphaFoldDB" id="A0A433SHP3"/>
<dbReference type="SUPFAM" id="SSF63380">
    <property type="entry name" value="Riboflavin synthase domain-like"/>
    <property type="match status" value="1"/>
</dbReference>
<dbReference type="GO" id="GO:0052851">
    <property type="term" value="F:ferric-chelate reductase (NADPH) activity"/>
    <property type="evidence" value="ECO:0007669"/>
    <property type="project" value="UniProtKB-EC"/>
</dbReference>
<keyword evidence="4" id="KW-1185">Reference proteome</keyword>
<dbReference type="InterPro" id="IPR017927">
    <property type="entry name" value="FAD-bd_FR_type"/>
</dbReference>
<proteinExistence type="inferred from homology"/>
<dbReference type="EMBL" id="PQSP01000001">
    <property type="protein sequence ID" value="RUS68210.1"/>
    <property type="molecule type" value="Genomic_DNA"/>
</dbReference>
<dbReference type="Pfam" id="PF04954">
    <property type="entry name" value="SIP"/>
    <property type="match status" value="1"/>
</dbReference>
<protein>
    <submittedName>
        <fullName evidence="3">NADPH-dependent ferric-chelate reductase</fullName>
        <ecNumber evidence="3">1.16.1.9</ecNumber>
    </submittedName>
</protein>
<evidence type="ECO:0000313" key="4">
    <source>
        <dbReference type="Proteomes" id="UP000286947"/>
    </source>
</evidence>
<reference evidence="3 4" key="1">
    <citation type="submission" date="2018-01" db="EMBL/GenBank/DDBJ databases">
        <title>Saezia sanguinis gen. nov., sp. nov., in the order Burkholderiales isolated from human blood.</title>
        <authorList>
            <person name="Medina-Pascual M.J."/>
            <person name="Valdezate S."/>
            <person name="Monzon S."/>
            <person name="Cuesta I."/>
            <person name="Carrasco G."/>
            <person name="Villalon P."/>
            <person name="Saez-Nieto J.A."/>
        </authorList>
    </citation>
    <scope>NUCLEOTIDE SEQUENCE [LARGE SCALE GENOMIC DNA]</scope>
    <source>
        <strain evidence="3 4">CNM695-12</strain>
    </source>
</reference>
<organism evidence="3 4">
    <name type="scientific">Saezia sanguinis</name>
    <dbReference type="NCBI Taxonomy" id="1965230"/>
    <lineage>
        <taxon>Bacteria</taxon>
        <taxon>Pseudomonadati</taxon>
        <taxon>Pseudomonadota</taxon>
        <taxon>Betaproteobacteria</taxon>
        <taxon>Burkholderiales</taxon>
        <taxon>Saeziaceae</taxon>
        <taxon>Saezia</taxon>
    </lineage>
</organism>
<sequence length="270" mass="30705">MSEVRDFAIERVRFPLKMRLLRVKEVSRELPNFVRITLQSDDLHDFQSASFDDHVKLFFPEPGCDRPVLPEVGENGLIFPEGQARPTVRDYTPRRYDPLKRELVLDFAIHNGGAAITWAQQAQPGHYLGMGGPRGSMVIPSHFDWHFLIGDETAYPAIARRLEELPAQARVYTFIEVDDPSAQLPLNTKAQLSAMWLYRRDQQDEVKAFVDALSDTALPEGEGFIWAAAESAVIKAVHQHFVTVRGVDKSRIRASNYWKHGVKNAPREVE</sequence>
<dbReference type="PANTHER" id="PTHR30157">
    <property type="entry name" value="FERRIC REDUCTASE, NADPH-DEPENDENT"/>
    <property type="match status" value="1"/>
</dbReference>
<dbReference type="OrthoDB" id="9814826at2"/>
<dbReference type="Pfam" id="PF08021">
    <property type="entry name" value="FAD_binding_9"/>
    <property type="match status" value="1"/>
</dbReference>
<evidence type="ECO:0000259" key="2">
    <source>
        <dbReference type="PROSITE" id="PS51384"/>
    </source>
</evidence>